<dbReference type="OrthoDB" id="1898560at2759"/>
<reference evidence="5" key="1">
    <citation type="submission" date="2025-08" db="UniProtKB">
        <authorList>
            <consortium name="RefSeq"/>
        </authorList>
    </citation>
    <scope>IDENTIFICATION</scope>
</reference>
<evidence type="ECO:0000256" key="1">
    <source>
        <dbReference type="ARBA" id="ARBA00022737"/>
    </source>
</evidence>
<dbReference type="InterPro" id="IPR019734">
    <property type="entry name" value="TPR_rpt"/>
</dbReference>
<dbReference type="Proteomes" id="UP000504617">
    <property type="component" value="Unplaced"/>
</dbReference>
<evidence type="ECO:0000256" key="3">
    <source>
        <dbReference type="PROSITE-ProRule" id="PRU00339"/>
    </source>
</evidence>
<dbReference type="KEGG" id="tsr:106546994"/>
<dbReference type="PROSITE" id="PS50005">
    <property type="entry name" value="TPR"/>
    <property type="match status" value="1"/>
</dbReference>
<dbReference type="GO" id="GO:0051087">
    <property type="term" value="F:protein-folding chaperone binding"/>
    <property type="evidence" value="ECO:0007669"/>
    <property type="project" value="InterPro"/>
</dbReference>
<evidence type="ECO:0000313" key="4">
    <source>
        <dbReference type="Proteomes" id="UP000504617"/>
    </source>
</evidence>
<feature type="non-terminal residue" evidence="5">
    <location>
        <position position="1"/>
    </location>
</feature>
<feature type="repeat" description="TPR" evidence="3">
    <location>
        <begin position="40"/>
        <end position="73"/>
    </location>
</feature>
<dbReference type="SUPFAM" id="SSF48452">
    <property type="entry name" value="TPR-like"/>
    <property type="match status" value="1"/>
</dbReference>
<proteinExistence type="predicted"/>
<organism evidence="4 5">
    <name type="scientific">Thamnophis sirtalis</name>
    <dbReference type="NCBI Taxonomy" id="35019"/>
    <lineage>
        <taxon>Eukaryota</taxon>
        <taxon>Metazoa</taxon>
        <taxon>Chordata</taxon>
        <taxon>Craniata</taxon>
        <taxon>Vertebrata</taxon>
        <taxon>Euteleostomi</taxon>
        <taxon>Lepidosauria</taxon>
        <taxon>Squamata</taxon>
        <taxon>Bifurcata</taxon>
        <taxon>Unidentata</taxon>
        <taxon>Episquamata</taxon>
        <taxon>Toxicofera</taxon>
        <taxon>Serpentes</taxon>
        <taxon>Colubroidea</taxon>
        <taxon>Colubridae</taxon>
        <taxon>Natricinae</taxon>
        <taxon>Thamnophis</taxon>
    </lineage>
</organism>
<gene>
    <name evidence="5" type="primary">LOC106546994</name>
</gene>
<dbReference type="Pfam" id="PF07719">
    <property type="entry name" value="TPR_2"/>
    <property type="match status" value="1"/>
</dbReference>
<keyword evidence="2 3" id="KW-0802">TPR repeat</keyword>
<evidence type="ECO:0000313" key="5">
    <source>
        <dbReference type="RefSeq" id="XP_013919485.1"/>
    </source>
</evidence>
<accession>A0A6I9Y9Y5</accession>
<protein>
    <submittedName>
        <fullName evidence="5">Protein SGT1 homolog</fullName>
    </submittedName>
</protein>
<dbReference type="InterPro" id="IPR044563">
    <property type="entry name" value="Sgt1-like"/>
</dbReference>
<dbReference type="GeneID" id="106546994"/>
<dbReference type="InterPro" id="IPR011990">
    <property type="entry name" value="TPR-like_helical_dom_sf"/>
</dbReference>
<dbReference type="InterPro" id="IPR013105">
    <property type="entry name" value="TPR_2"/>
</dbReference>
<keyword evidence="4" id="KW-1185">Reference proteome</keyword>
<dbReference type="AlphaFoldDB" id="A0A6I9Y9Y5"/>
<dbReference type="RefSeq" id="XP_013919485.1">
    <property type="nucleotide sequence ID" value="XM_014064010.1"/>
</dbReference>
<dbReference type="PANTHER" id="PTHR45862">
    <property type="entry name" value="PROTEIN SGT1 HOMOLOG"/>
    <property type="match status" value="1"/>
</dbReference>
<evidence type="ECO:0000256" key="2">
    <source>
        <dbReference type="ARBA" id="ARBA00022803"/>
    </source>
</evidence>
<dbReference type="Gene3D" id="1.25.40.10">
    <property type="entry name" value="Tetratricopeptide repeat domain"/>
    <property type="match status" value="1"/>
</dbReference>
<name>A0A6I9Y9Y5_9SAUR</name>
<keyword evidence="1" id="KW-0677">Repeat</keyword>
<dbReference type="SMART" id="SM00028">
    <property type="entry name" value="TPR"/>
    <property type="match status" value="2"/>
</dbReference>
<sequence>AAAAAAAASSAGLSETDIEREPAAAAQTLTAALEHRPDHAEYYRQRAYAYILLRNYHDAVADAKKALALEPNNAVAFLRQGIGEYYMRNYDSALKSFTEGETQDGADSAFPTWIKRCEEALRGPGSQEEMVRFFPNRLICRLID</sequence>